<proteinExistence type="inferred from homology"/>
<keyword evidence="5" id="KW-1185">Reference proteome</keyword>
<evidence type="ECO:0008006" key="6">
    <source>
        <dbReference type="Google" id="ProtNLM"/>
    </source>
</evidence>
<dbReference type="SFLD" id="SFLDS00019">
    <property type="entry name" value="Glutathione_Transferase_(cytos"/>
    <property type="match status" value="1"/>
</dbReference>
<evidence type="ECO:0000313" key="5">
    <source>
        <dbReference type="Proteomes" id="UP000826661"/>
    </source>
</evidence>
<dbReference type="Pfam" id="PF14497">
    <property type="entry name" value="GST_C_3"/>
    <property type="match status" value="1"/>
</dbReference>
<dbReference type="SFLD" id="SFLDG00358">
    <property type="entry name" value="Main_(cytGST)"/>
    <property type="match status" value="1"/>
</dbReference>
<dbReference type="InterPro" id="IPR040079">
    <property type="entry name" value="Glutathione_S-Trfase"/>
</dbReference>
<protein>
    <recommendedName>
        <fullName evidence="6">Glutathione S-transferase</fullName>
    </recommendedName>
</protein>
<dbReference type="SUPFAM" id="SSF47616">
    <property type="entry name" value="GST C-terminal domain-like"/>
    <property type="match status" value="1"/>
</dbReference>
<dbReference type="SUPFAM" id="SSF52833">
    <property type="entry name" value="Thioredoxin-like"/>
    <property type="match status" value="1"/>
</dbReference>
<sequence length="258" mass="29161">MNIKKILQRLGLLHSTTSSKTQSQNVETTKTNMATNAINFYSHRDGPNPWKNIILFEELGIPYNATYLTFGDGNGGVEHEDFLKINPAGRVPWIKDPTTGIELTESNLISEYLVDHYDKKGIFSVEGEQNQLLVKQWLGFQAASQGPFFAQGLIAQHILKNEGSTKHFQALVKRTITTVDRALKGKEYLVGDKITLADLAYIPWDLALNTILLGDEESATAEDRKKLWPNWFAWHNRVLQRPAVQKMLAIQRKAQGKE</sequence>
<dbReference type="InterPro" id="IPR004046">
    <property type="entry name" value="GST_C"/>
</dbReference>
<dbReference type="EMBL" id="CP075870">
    <property type="protein sequence ID" value="QYT05452.1"/>
    <property type="molecule type" value="Genomic_DNA"/>
</dbReference>
<dbReference type="InterPro" id="IPR036249">
    <property type="entry name" value="Thioredoxin-like_sf"/>
</dbReference>
<name>A0A8G0PL40_9HYPO</name>
<feature type="domain" description="GST C-terminal" evidence="3">
    <location>
        <begin position="127"/>
        <end position="258"/>
    </location>
</feature>
<organism evidence="4 5">
    <name type="scientific">Trichoderma simmonsii</name>
    <dbReference type="NCBI Taxonomy" id="1491479"/>
    <lineage>
        <taxon>Eukaryota</taxon>
        <taxon>Fungi</taxon>
        <taxon>Dikarya</taxon>
        <taxon>Ascomycota</taxon>
        <taxon>Pezizomycotina</taxon>
        <taxon>Sordariomycetes</taxon>
        <taxon>Hypocreomycetidae</taxon>
        <taxon>Hypocreales</taxon>
        <taxon>Hypocreaceae</taxon>
        <taxon>Trichoderma</taxon>
    </lineage>
</organism>
<dbReference type="Gene3D" id="3.40.30.10">
    <property type="entry name" value="Glutaredoxin"/>
    <property type="match status" value="1"/>
</dbReference>
<gene>
    <name evidence="4" type="ORF">H0G86_012345</name>
</gene>
<evidence type="ECO:0000259" key="3">
    <source>
        <dbReference type="PROSITE" id="PS50405"/>
    </source>
</evidence>
<evidence type="ECO:0000313" key="4">
    <source>
        <dbReference type="EMBL" id="QYT05452.1"/>
    </source>
</evidence>
<dbReference type="Gene3D" id="1.20.1050.10">
    <property type="match status" value="1"/>
</dbReference>
<comment type="similarity">
    <text evidence="1">Belongs to the GST superfamily.</text>
</comment>
<feature type="domain" description="GST N-terminal" evidence="2">
    <location>
        <begin position="36"/>
        <end position="121"/>
    </location>
</feature>
<dbReference type="Proteomes" id="UP000826661">
    <property type="component" value="Chromosome VII"/>
</dbReference>
<dbReference type="InterPro" id="IPR036282">
    <property type="entry name" value="Glutathione-S-Trfase_C_sf"/>
</dbReference>
<evidence type="ECO:0000256" key="1">
    <source>
        <dbReference type="ARBA" id="ARBA00007409"/>
    </source>
</evidence>
<evidence type="ECO:0000259" key="2">
    <source>
        <dbReference type="PROSITE" id="PS50404"/>
    </source>
</evidence>
<dbReference type="Pfam" id="PF02798">
    <property type="entry name" value="GST_N"/>
    <property type="match status" value="1"/>
</dbReference>
<dbReference type="InterPro" id="IPR010987">
    <property type="entry name" value="Glutathione-S-Trfase_C-like"/>
</dbReference>
<dbReference type="InterPro" id="IPR004045">
    <property type="entry name" value="Glutathione_S-Trfase_N"/>
</dbReference>
<accession>A0A8G0PL40</accession>
<reference evidence="4 5" key="1">
    <citation type="journal article" date="2021" name="BMC Genomics">
        <title>Telomere-to-telomere genome assembly of asparaginase-producing Trichoderma simmonsii.</title>
        <authorList>
            <person name="Chung D."/>
            <person name="Kwon Y.M."/>
            <person name="Yang Y."/>
        </authorList>
    </citation>
    <scope>NUCLEOTIDE SEQUENCE [LARGE SCALE GENOMIC DNA]</scope>
    <source>
        <strain evidence="4 5">GH-Sj1</strain>
    </source>
</reference>
<dbReference type="PANTHER" id="PTHR44051">
    <property type="entry name" value="GLUTATHIONE S-TRANSFERASE-RELATED"/>
    <property type="match status" value="1"/>
</dbReference>
<dbReference type="PANTHER" id="PTHR44051:SF3">
    <property type="entry name" value="TRANSCRIPTIONAL REGULATOR URE2"/>
    <property type="match status" value="1"/>
</dbReference>
<dbReference type="PROSITE" id="PS50404">
    <property type="entry name" value="GST_NTER"/>
    <property type="match status" value="1"/>
</dbReference>
<dbReference type="PROSITE" id="PS50405">
    <property type="entry name" value="GST_CTER"/>
    <property type="match status" value="1"/>
</dbReference>
<dbReference type="AlphaFoldDB" id="A0A8G0PL40"/>